<evidence type="ECO:0000313" key="3">
    <source>
        <dbReference type="Proteomes" id="UP000323671"/>
    </source>
</evidence>
<sequence length="189" mass="19710">MSIPGHPFFGTRCTVFRRFLTPACQPAARLDPAEPGRRGLGRRYFLAVVLGGLLGGLGASAAAATPNDSARYSEIARSIKANRHLSAHMVMAVDARTIKAVRLSVTARDIPVLVQMLGDPNYGVASAAAGLLVTLGEDAVPALRAAAQSKASSVANQARDALMLLERCRSNPQGTNPDVCPEVSPPAAP</sequence>
<proteinExistence type="predicted"/>
<accession>A0A5C1E9W5</accession>
<dbReference type="AlphaFoldDB" id="A0A5C1E9W5"/>
<reference evidence="2 3" key="1">
    <citation type="submission" date="2017-07" db="EMBL/GenBank/DDBJ databases">
        <title>Complete genome sequence of Oryzomicrobium terrae TPP412.</title>
        <authorList>
            <person name="Chiu L.-W."/>
            <person name="Lo K.-J."/>
            <person name="Tsai Y.-M."/>
            <person name="Lin S.-S."/>
            <person name="Kuo C.-H."/>
            <person name="Liu C.-T."/>
        </authorList>
    </citation>
    <scope>NUCLEOTIDE SEQUENCE [LARGE SCALE GENOMIC DNA]</scope>
    <source>
        <strain evidence="2 3">TPP412</strain>
    </source>
</reference>
<dbReference type="InterPro" id="IPR011989">
    <property type="entry name" value="ARM-like"/>
</dbReference>
<name>A0A5C1E9W5_9RHOO</name>
<dbReference type="SUPFAM" id="SSF48371">
    <property type="entry name" value="ARM repeat"/>
    <property type="match status" value="1"/>
</dbReference>
<dbReference type="RefSeq" id="WP_149425793.1">
    <property type="nucleotide sequence ID" value="NZ_CP022579.1"/>
</dbReference>
<keyword evidence="3" id="KW-1185">Reference proteome</keyword>
<dbReference type="Gene3D" id="1.25.10.10">
    <property type="entry name" value="Leucine-rich Repeat Variant"/>
    <property type="match status" value="1"/>
</dbReference>
<dbReference type="EMBL" id="CP022579">
    <property type="protein sequence ID" value="QEL65673.1"/>
    <property type="molecule type" value="Genomic_DNA"/>
</dbReference>
<gene>
    <name evidence="2" type="ORF">OTERR_21970</name>
</gene>
<dbReference type="KEGG" id="otr:OTERR_21970"/>
<evidence type="ECO:0000313" key="2">
    <source>
        <dbReference type="EMBL" id="QEL65673.1"/>
    </source>
</evidence>
<dbReference type="Proteomes" id="UP000323671">
    <property type="component" value="Chromosome"/>
</dbReference>
<evidence type="ECO:0008006" key="4">
    <source>
        <dbReference type="Google" id="ProtNLM"/>
    </source>
</evidence>
<feature type="region of interest" description="Disordered" evidence="1">
    <location>
        <begin position="170"/>
        <end position="189"/>
    </location>
</feature>
<protein>
    <recommendedName>
        <fullName evidence="4">HEAT repeat domain-containing protein</fullName>
    </recommendedName>
</protein>
<organism evidence="2 3">
    <name type="scientific">Oryzomicrobium terrae</name>
    <dbReference type="NCBI Taxonomy" id="1735038"/>
    <lineage>
        <taxon>Bacteria</taxon>
        <taxon>Pseudomonadati</taxon>
        <taxon>Pseudomonadota</taxon>
        <taxon>Betaproteobacteria</taxon>
        <taxon>Rhodocyclales</taxon>
        <taxon>Rhodocyclaceae</taxon>
        <taxon>Oryzomicrobium</taxon>
    </lineage>
</organism>
<evidence type="ECO:0000256" key="1">
    <source>
        <dbReference type="SAM" id="MobiDB-lite"/>
    </source>
</evidence>
<dbReference type="InterPro" id="IPR016024">
    <property type="entry name" value="ARM-type_fold"/>
</dbReference>